<dbReference type="RefSeq" id="XP_022245708.1">
    <property type="nucleotide sequence ID" value="XM_022390000.1"/>
</dbReference>
<evidence type="ECO:0000259" key="5">
    <source>
        <dbReference type="Pfam" id="PF19047"/>
    </source>
</evidence>
<dbReference type="Pfam" id="PF19047">
    <property type="entry name" value="HOOK_N"/>
    <property type="match status" value="1"/>
</dbReference>
<evidence type="ECO:0000313" key="7">
    <source>
        <dbReference type="RefSeq" id="XP_013778071.1"/>
    </source>
</evidence>
<sequence length="949" mass="110120">MIPLYKIMEENCSPFLLMESPLVLWLKVIAGEKHVDYEQLCEGLLLLGVWQQIDPLSAVGEVTTGSTDICVRLRNYSCLISNIRTFYESVLGQLLLMPLPDILSIVKNPNAEQSVGAMKQLILLILGAAVQCEQKENFIEAIKTLDLDAQHAMVQYIQQVTDNPEAVWTLDSDLDKSSGDEQVLFLLEQHIQRLTKERDELLQRVINLVLEQEAHINSASVIKSEKSHLVVELAEIKSRLRKLQQECVEKTECVNELKEDLQETKEVLEKAKHENGELLQSARAAKAYKDEIDILKEKTQKLDQLENEVQRYRDKITELEFYKSRVEELREDNRILHDTKDLLEEQLDTSRKRAERVVELESDVLKYLARIDELCEERDTHRIKLHELMEENATLQMEKKLAFDEVSEVEERMKSHDLLDSPSLENSLHEQLNTDAQTRALQLELENQRLQGLLDSYKTSSLSSSLLEEEKTIKLERQNQKMKSEVHQLKSTVEELQKSKSKLDEVMSEKQRLCAQLEHQKEQLSTLEKEHSSCEDLKISSISLNSENQRLHRTLEAQRLKLQECQNNLDLAENENQRIKETLPELRTCTSKLQDYKLEVTELEAKNYKLEQEKKGLEKEILRLKHSIEFKDKHIDECSTKISTLERENKHFQKEMENWCQISHRVKKLERENKDLSQQAANQKSTLISLTEDLVSEKIRSHQITSNLERQAMYQQNDDLTESDSGIFCRNDEDESTRYFTKEISELKISICNLEKQNSSLMEENASLRTEGSSLKESNASLQSKLVSLEENVSHLNSQYTTLQSQYARLEVEHCLLKLQKESVAVQVSTLQAQLNTAEDEKEKLQQEKKDLQSVHDSISSDHETLQKLHDQLTTEYENLSSEHNTLKSSHRSLKSDLAALKERSEKEIFSQEELEKLREILDQEKHLVDKKSFVDLQCKYCELKVSDA</sequence>
<proteinExistence type="predicted"/>
<dbReference type="SUPFAM" id="SSF116907">
    <property type="entry name" value="Hook domain"/>
    <property type="match status" value="1"/>
</dbReference>
<dbReference type="InterPro" id="IPR043936">
    <property type="entry name" value="HOOK_N"/>
</dbReference>
<gene>
    <name evidence="7 8 9" type="primary">LOC106462672</name>
</gene>
<dbReference type="InterPro" id="IPR036872">
    <property type="entry name" value="CH_dom_sf"/>
</dbReference>
<evidence type="ECO:0000313" key="6">
    <source>
        <dbReference type="Proteomes" id="UP000694941"/>
    </source>
</evidence>
<name>A0ABM1BAF2_LIMPO</name>
<keyword evidence="3 4" id="KW-0175">Coiled coil</keyword>
<organism evidence="6 7">
    <name type="scientific">Limulus polyphemus</name>
    <name type="common">Atlantic horseshoe crab</name>
    <dbReference type="NCBI Taxonomy" id="6850"/>
    <lineage>
        <taxon>Eukaryota</taxon>
        <taxon>Metazoa</taxon>
        <taxon>Ecdysozoa</taxon>
        <taxon>Arthropoda</taxon>
        <taxon>Chelicerata</taxon>
        <taxon>Merostomata</taxon>
        <taxon>Xiphosura</taxon>
        <taxon>Limulidae</taxon>
        <taxon>Limulus</taxon>
    </lineage>
</organism>
<feature type="coiled-coil region" evidence="4">
    <location>
        <begin position="184"/>
        <end position="405"/>
    </location>
</feature>
<accession>A0ABM1BAF2</accession>
<dbReference type="Proteomes" id="UP000694941">
    <property type="component" value="Unplaced"/>
</dbReference>
<comment type="subcellular location">
    <subcellularLocation>
        <location evidence="1">Cytoplasm</location>
    </subcellularLocation>
</comment>
<evidence type="ECO:0000256" key="3">
    <source>
        <dbReference type="ARBA" id="ARBA00023054"/>
    </source>
</evidence>
<evidence type="ECO:0000256" key="4">
    <source>
        <dbReference type="SAM" id="Coils"/>
    </source>
</evidence>
<reference evidence="7 8" key="1">
    <citation type="submission" date="2025-05" db="UniProtKB">
        <authorList>
            <consortium name="RefSeq"/>
        </authorList>
    </citation>
    <scope>IDENTIFICATION</scope>
    <source>
        <tissue evidence="7 8">Muscle</tissue>
    </source>
</reference>
<evidence type="ECO:0000313" key="9">
    <source>
        <dbReference type="RefSeq" id="XP_022245709.1"/>
    </source>
</evidence>
<dbReference type="RefSeq" id="XP_022245709.1">
    <property type="nucleotide sequence ID" value="XM_022390001.1"/>
</dbReference>
<feature type="coiled-coil region" evidence="4">
    <location>
        <begin position="472"/>
        <end position="693"/>
    </location>
</feature>
<dbReference type="Gene3D" id="1.10.287.1490">
    <property type="match status" value="1"/>
</dbReference>
<dbReference type="RefSeq" id="XP_013778071.1">
    <property type="nucleotide sequence ID" value="XM_013922617.2"/>
</dbReference>
<keyword evidence="6" id="KW-1185">Reference proteome</keyword>
<feature type="coiled-coil region" evidence="4">
    <location>
        <begin position="779"/>
        <end position="904"/>
    </location>
</feature>
<evidence type="ECO:0000313" key="8">
    <source>
        <dbReference type="RefSeq" id="XP_022245708.1"/>
    </source>
</evidence>
<keyword evidence="2" id="KW-0963">Cytoplasm</keyword>
<evidence type="ECO:0000256" key="1">
    <source>
        <dbReference type="ARBA" id="ARBA00004496"/>
    </source>
</evidence>
<dbReference type="Gene3D" id="1.10.418.10">
    <property type="entry name" value="Calponin-like domain"/>
    <property type="match status" value="1"/>
</dbReference>
<dbReference type="CDD" id="cd22223">
    <property type="entry name" value="HkD_HkRP"/>
    <property type="match status" value="1"/>
</dbReference>
<dbReference type="PANTHER" id="PTHR18947">
    <property type="entry name" value="HOOK PROTEINS"/>
    <property type="match status" value="1"/>
</dbReference>
<feature type="domain" description="HOOK N-terminal" evidence="5">
    <location>
        <begin position="22"/>
        <end position="159"/>
    </location>
</feature>
<evidence type="ECO:0000256" key="2">
    <source>
        <dbReference type="ARBA" id="ARBA00022490"/>
    </source>
</evidence>
<dbReference type="PANTHER" id="PTHR18947:SF28">
    <property type="entry name" value="GIRDIN, ISOFORM A"/>
    <property type="match status" value="1"/>
</dbReference>
<protein>
    <submittedName>
        <fullName evidence="7 8">Girdin-like</fullName>
    </submittedName>
</protein>
<dbReference type="GeneID" id="106462672"/>